<dbReference type="Proteomes" id="UP000196138">
    <property type="component" value="Chromosome"/>
</dbReference>
<keyword evidence="2" id="KW-1185">Reference proteome</keyword>
<proteinExistence type="predicted"/>
<dbReference type="Pfam" id="PF04325">
    <property type="entry name" value="DUF465"/>
    <property type="match status" value="1"/>
</dbReference>
<dbReference type="KEGG" id="cser:CCO03_09620"/>
<evidence type="ECO:0008006" key="3">
    <source>
        <dbReference type="Google" id="ProtNLM"/>
    </source>
</evidence>
<evidence type="ECO:0000313" key="1">
    <source>
        <dbReference type="EMBL" id="ARU04907.1"/>
    </source>
</evidence>
<organism evidence="1 2">
    <name type="scientific">Comamonas serinivorans</name>
    <dbReference type="NCBI Taxonomy" id="1082851"/>
    <lineage>
        <taxon>Bacteria</taxon>
        <taxon>Pseudomonadati</taxon>
        <taxon>Pseudomonadota</taxon>
        <taxon>Betaproteobacteria</taxon>
        <taxon>Burkholderiales</taxon>
        <taxon>Comamonadaceae</taxon>
        <taxon>Comamonas</taxon>
    </lineage>
</organism>
<accession>A0A1Y0EMU6</accession>
<dbReference type="OrthoDB" id="5616367at2"/>
<dbReference type="AlphaFoldDB" id="A0A1Y0EMU6"/>
<name>A0A1Y0EMU6_9BURK</name>
<dbReference type="InterPro" id="IPR038444">
    <property type="entry name" value="DUF465_sf"/>
</dbReference>
<dbReference type="Gene3D" id="6.10.280.50">
    <property type="match status" value="1"/>
</dbReference>
<evidence type="ECO:0000313" key="2">
    <source>
        <dbReference type="Proteomes" id="UP000196138"/>
    </source>
</evidence>
<sequence length="71" mass="8305">MFPEYRELISRLKAENPRFASQFEKHNVLDQKIINMEKGVEPTSHDAIERLKREKLAIKDELYAMLKSASA</sequence>
<reference evidence="1 2" key="1">
    <citation type="submission" date="2017-05" db="EMBL/GenBank/DDBJ databases">
        <authorList>
            <person name="Song R."/>
            <person name="Chenine A.L."/>
            <person name="Ruprecht R.M."/>
        </authorList>
    </citation>
    <scope>NUCLEOTIDE SEQUENCE [LARGE SCALE GENOMIC DNA]</scope>
    <source>
        <strain evidence="1 2">DSM 26136</strain>
    </source>
</reference>
<dbReference type="EMBL" id="CP021455">
    <property type="protein sequence ID" value="ARU04907.1"/>
    <property type="molecule type" value="Genomic_DNA"/>
</dbReference>
<gene>
    <name evidence="1" type="ORF">CCO03_09620</name>
</gene>
<dbReference type="InterPro" id="IPR007420">
    <property type="entry name" value="DUF465"/>
</dbReference>
<protein>
    <recommendedName>
        <fullName evidence="3">DUF465 domain-containing protein</fullName>
    </recommendedName>
</protein>